<dbReference type="KEGG" id="bhp:BHAMNSH16_08695"/>
<keyword evidence="2" id="KW-1133">Transmembrane helix</keyword>
<feature type="transmembrane region" description="Helical" evidence="2">
    <location>
        <begin position="66"/>
        <end position="89"/>
    </location>
</feature>
<name>A0AAC9TUZ2_9SPIR</name>
<evidence type="ECO:0000256" key="2">
    <source>
        <dbReference type="SAM" id="Phobius"/>
    </source>
</evidence>
<evidence type="ECO:0000313" key="4">
    <source>
        <dbReference type="Proteomes" id="UP000264880"/>
    </source>
</evidence>
<keyword evidence="4" id="KW-1185">Reference proteome</keyword>
<accession>A0AAC9TUZ2</accession>
<dbReference type="EMBL" id="CP019914">
    <property type="protein sequence ID" value="ASJ21712.1"/>
    <property type="molecule type" value="Genomic_DNA"/>
</dbReference>
<dbReference type="AlphaFoldDB" id="A0AAC9TUZ2"/>
<organism evidence="3 4">
    <name type="scientific">Brachyspira hampsonii</name>
    <dbReference type="NCBI Taxonomy" id="1287055"/>
    <lineage>
        <taxon>Bacteria</taxon>
        <taxon>Pseudomonadati</taxon>
        <taxon>Spirochaetota</taxon>
        <taxon>Spirochaetia</taxon>
        <taxon>Brachyspirales</taxon>
        <taxon>Brachyspiraceae</taxon>
        <taxon>Brachyspira</taxon>
    </lineage>
</organism>
<feature type="transmembrane region" description="Helical" evidence="2">
    <location>
        <begin position="101"/>
        <end position="121"/>
    </location>
</feature>
<dbReference type="RefSeq" id="WP_008726915.1">
    <property type="nucleotide sequence ID" value="NZ_CP019914.1"/>
</dbReference>
<feature type="region of interest" description="Disordered" evidence="1">
    <location>
        <begin position="1"/>
        <end position="37"/>
    </location>
</feature>
<keyword evidence="2" id="KW-0812">Transmembrane</keyword>
<sequence>MSSNDSKNISDENLENTFKDDIEDINNSTPSNKEENTLNELKIQQLEEEIKNLKNDRKLKTKTLKFVQIIIMFNIITTIALLIGYPIIYLITGKQIYSEKFLGFITGSQLIVMPLAILQIITKHLFPNKKDDDK</sequence>
<gene>
    <name evidence="3" type="ORF">BHAMNSH16_08695</name>
</gene>
<evidence type="ECO:0000256" key="1">
    <source>
        <dbReference type="SAM" id="MobiDB-lite"/>
    </source>
</evidence>
<evidence type="ECO:0000313" key="3">
    <source>
        <dbReference type="EMBL" id="ASJ21712.1"/>
    </source>
</evidence>
<protein>
    <submittedName>
        <fullName evidence="3">Uncharacterized protein</fullName>
    </submittedName>
</protein>
<proteinExistence type="predicted"/>
<keyword evidence="2" id="KW-0472">Membrane</keyword>
<reference evidence="3 4" key="1">
    <citation type="submission" date="2017-02" db="EMBL/GenBank/DDBJ databases">
        <title>Complete genome sequence of Brachyspira hampsonii genomovar I strain NSH-16 (ATCC BAA-2463).</title>
        <authorList>
            <person name="Mirajkar N.S."/>
            <person name="Gebhart C.J."/>
        </authorList>
    </citation>
    <scope>NUCLEOTIDE SEQUENCE [LARGE SCALE GENOMIC DNA]</scope>
    <source>
        <strain evidence="3 4">NSH-16</strain>
    </source>
</reference>
<dbReference type="Proteomes" id="UP000264880">
    <property type="component" value="Chromosome"/>
</dbReference>